<reference evidence="1" key="1">
    <citation type="submission" date="2021-06" db="EMBL/GenBank/DDBJ databases">
        <authorList>
            <person name="Kallberg Y."/>
            <person name="Tangrot J."/>
            <person name="Rosling A."/>
        </authorList>
    </citation>
    <scope>NUCLEOTIDE SEQUENCE</scope>
    <source>
        <strain evidence="1">CL356</strain>
    </source>
</reference>
<proteinExistence type="predicted"/>
<dbReference type="Proteomes" id="UP000789525">
    <property type="component" value="Unassembled WGS sequence"/>
</dbReference>
<dbReference type="EMBL" id="CAJVPT010014642">
    <property type="protein sequence ID" value="CAG8606256.1"/>
    <property type="molecule type" value="Genomic_DNA"/>
</dbReference>
<comment type="caution">
    <text evidence="1">The sequence shown here is derived from an EMBL/GenBank/DDBJ whole genome shotgun (WGS) entry which is preliminary data.</text>
</comment>
<protein>
    <submittedName>
        <fullName evidence="1">17550_t:CDS:1</fullName>
    </submittedName>
</protein>
<name>A0ACA9MSC4_9GLOM</name>
<evidence type="ECO:0000313" key="2">
    <source>
        <dbReference type="Proteomes" id="UP000789525"/>
    </source>
</evidence>
<keyword evidence="2" id="KW-1185">Reference proteome</keyword>
<gene>
    <name evidence="1" type="ORF">ACOLOM_LOCUS6862</name>
</gene>
<accession>A0ACA9MSC4</accession>
<evidence type="ECO:0000313" key="1">
    <source>
        <dbReference type="EMBL" id="CAG8606256.1"/>
    </source>
</evidence>
<organism evidence="1 2">
    <name type="scientific">Acaulospora colombiana</name>
    <dbReference type="NCBI Taxonomy" id="27376"/>
    <lineage>
        <taxon>Eukaryota</taxon>
        <taxon>Fungi</taxon>
        <taxon>Fungi incertae sedis</taxon>
        <taxon>Mucoromycota</taxon>
        <taxon>Glomeromycotina</taxon>
        <taxon>Glomeromycetes</taxon>
        <taxon>Diversisporales</taxon>
        <taxon>Acaulosporaceae</taxon>
        <taxon>Acaulospora</taxon>
    </lineage>
</organism>
<sequence>MTHQFQNIPTSRYNFLVILKTMNEMTNIPIKKHSTIIMAKVMKVPTVVSQRNIRIITTKAPTKNLLDVPYFIHVHITPSTDHIVIETGDAMEKGKNLNYENFN</sequence>